<dbReference type="PANTHER" id="PTHR30502:SF0">
    <property type="entry name" value="PHOSPHOENOLPYRUVATE CARBOXYLASE FAMILY PROTEIN"/>
    <property type="match status" value="1"/>
</dbReference>
<sequence length="258" mass="28262">MIKNNWLFDKLKNGSGPCIGFWSVIPSVAWVDVLASANPDFIIIDGEHGPCGFETALKLAITCESHGVSPIMRVSGVSESECLKALDIGFHGIQVPNVNHLSQARDVVKYSKFQPLGNRGLSPFNRGGGYSPSNLREKIKTANENTLTNIHIEGKAGIDNIDRFLSIDGIDVFFIGLYDISNYLGIPGEIDNPKVIELLQVLNEKIVNAGKICGSISSTSEQLNLLREIGVRYITHSVDCYIAKNAFDEIVEGFHESR</sequence>
<evidence type="ECO:0000313" key="5">
    <source>
        <dbReference type="EMBL" id="MBN3578186.1"/>
    </source>
</evidence>
<protein>
    <recommendedName>
        <fullName evidence="4">HpcH/HpaI aldolase/citrate lyase domain-containing protein</fullName>
    </recommendedName>
</protein>
<organism evidence="5 6">
    <name type="scientific">Vibrio neptunius</name>
    <dbReference type="NCBI Taxonomy" id="170651"/>
    <lineage>
        <taxon>Bacteria</taxon>
        <taxon>Pseudomonadati</taxon>
        <taxon>Pseudomonadota</taxon>
        <taxon>Gammaproteobacteria</taxon>
        <taxon>Vibrionales</taxon>
        <taxon>Vibrionaceae</taxon>
        <taxon>Vibrio</taxon>
    </lineage>
</organism>
<dbReference type="InterPro" id="IPR040442">
    <property type="entry name" value="Pyrv_kinase-like_dom_sf"/>
</dbReference>
<dbReference type="Pfam" id="PF03328">
    <property type="entry name" value="HpcH_HpaI"/>
    <property type="match status" value="1"/>
</dbReference>
<dbReference type="EMBL" id="JAFHLB010000012">
    <property type="protein sequence ID" value="MBN3578186.1"/>
    <property type="molecule type" value="Genomic_DNA"/>
</dbReference>
<evidence type="ECO:0000256" key="3">
    <source>
        <dbReference type="ARBA" id="ARBA00023239"/>
    </source>
</evidence>
<evidence type="ECO:0000313" key="6">
    <source>
        <dbReference type="Proteomes" id="UP000779070"/>
    </source>
</evidence>
<keyword evidence="3" id="KW-0456">Lyase</keyword>
<dbReference type="InterPro" id="IPR005000">
    <property type="entry name" value="Aldolase/citrate-lyase_domain"/>
</dbReference>
<dbReference type="InterPro" id="IPR050251">
    <property type="entry name" value="HpcH-HpaI_aldolase"/>
</dbReference>
<comment type="similarity">
    <text evidence="1">Belongs to the HpcH/HpaI aldolase family.</text>
</comment>
<keyword evidence="6" id="KW-1185">Reference proteome</keyword>
<evidence type="ECO:0000259" key="4">
    <source>
        <dbReference type="Pfam" id="PF03328"/>
    </source>
</evidence>
<dbReference type="RefSeq" id="WP_206369941.1">
    <property type="nucleotide sequence ID" value="NZ_CAWPTM010000029.1"/>
</dbReference>
<accession>A0ABS3A125</accession>
<gene>
    <name evidence="5" type="ORF">JYA62_10940</name>
</gene>
<feature type="domain" description="HpcH/HpaI aldolase/citrate lyase" evidence="4">
    <location>
        <begin position="20"/>
        <end position="215"/>
    </location>
</feature>
<dbReference type="Proteomes" id="UP000779070">
    <property type="component" value="Unassembled WGS sequence"/>
</dbReference>
<evidence type="ECO:0000256" key="1">
    <source>
        <dbReference type="ARBA" id="ARBA00005568"/>
    </source>
</evidence>
<evidence type="ECO:0000256" key="2">
    <source>
        <dbReference type="ARBA" id="ARBA00022723"/>
    </source>
</evidence>
<dbReference type="PANTHER" id="PTHR30502">
    <property type="entry name" value="2-KETO-3-DEOXY-L-RHAMNONATE ALDOLASE"/>
    <property type="match status" value="1"/>
</dbReference>
<name>A0ABS3A125_9VIBR</name>
<dbReference type="Gene3D" id="3.20.20.60">
    <property type="entry name" value="Phosphoenolpyruvate-binding domains"/>
    <property type="match status" value="1"/>
</dbReference>
<dbReference type="SUPFAM" id="SSF51621">
    <property type="entry name" value="Phosphoenolpyruvate/pyruvate domain"/>
    <property type="match status" value="1"/>
</dbReference>
<proteinExistence type="inferred from homology"/>
<dbReference type="InterPro" id="IPR015813">
    <property type="entry name" value="Pyrv/PenolPyrv_kinase-like_dom"/>
</dbReference>
<reference evidence="5 6" key="1">
    <citation type="submission" date="2021-02" db="EMBL/GenBank/DDBJ databases">
        <title>Draft Genome Sequences of 5 Vibrio neptunius Strains Isolated From of Bivalve Hatcheries.</title>
        <authorList>
            <person name="Galvis F."/>
            <person name="Barja J.L."/>
            <person name="Lemos M.L."/>
            <person name="Balado M."/>
        </authorList>
    </citation>
    <scope>NUCLEOTIDE SEQUENCE [LARGE SCALE GENOMIC DNA]</scope>
    <source>
        <strain evidence="5 6">PP-145.98</strain>
    </source>
</reference>
<keyword evidence="2" id="KW-0479">Metal-binding</keyword>
<comment type="caution">
    <text evidence="5">The sequence shown here is derived from an EMBL/GenBank/DDBJ whole genome shotgun (WGS) entry which is preliminary data.</text>
</comment>